<keyword evidence="2" id="KW-1185">Reference proteome</keyword>
<protein>
    <submittedName>
        <fullName evidence="1">Uncharacterized protein</fullName>
    </submittedName>
</protein>
<organism evidence="1 2">
    <name type="scientific">Pluteus cervinus</name>
    <dbReference type="NCBI Taxonomy" id="181527"/>
    <lineage>
        <taxon>Eukaryota</taxon>
        <taxon>Fungi</taxon>
        <taxon>Dikarya</taxon>
        <taxon>Basidiomycota</taxon>
        <taxon>Agaricomycotina</taxon>
        <taxon>Agaricomycetes</taxon>
        <taxon>Agaricomycetidae</taxon>
        <taxon>Agaricales</taxon>
        <taxon>Pluteineae</taxon>
        <taxon>Pluteaceae</taxon>
        <taxon>Pluteus</taxon>
    </lineage>
</organism>
<dbReference type="EMBL" id="ML208394">
    <property type="protein sequence ID" value="TFK66789.1"/>
    <property type="molecule type" value="Genomic_DNA"/>
</dbReference>
<proteinExistence type="predicted"/>
<reference evidence="1 2" key="1">
    <citation type="journal article" date="2019" name="Nat. Ecol. Evol.">
        <title>Megaphylogeny resolves global patterns of mushroom evolution.</title>
        <authorList>
            <person name="Varga T."/>
            <person name="Krizsan K."/>
            <person name="Foldi C."/>
            <person name="Dima B."/>
            <person name="Sanchez-Garcia M."/>
            <person name="Sanchez-Ramirez S."/>
            <person name="Szollosi G.J."/>
            <person name="Szarkandi J.G."/>
            <person name="Papp V."/>
            <person name="Albert L."/>
            <person name="Andreopoulos W."/>
            <person name="Angelini C."/>
            <person name="Antonin V."/>
            <person name="Barry K.W."/>
            <person name="Bougher N.L."/>
            <person name="Buchanan P."/>
            <person name="Buyck B."/>
            <person name="Bense V."/>
            <person name="Catcheside P."/>
            <person name="Chovatia M."/>
            <person name="Cooper J."/>
            <person name="Damon W."/>
            <person name="Desjardin D."/>
            <person name="Finy P."/>
            <person name="Geml J."/>
            <person name="Haridas S."/>
            <person name="Hughes K."/>
            <person name="Justo A."/>
            <person name="Karasinski D."/>
            <person name="Kautmanova I."/>
            <person name="Kiss B."/>
            <person name="Kocsube S."/>
            <person name="Kotiranta H."/>
            <person name="LaButti K.M."/>
            <person name="Lechner B.E."/>
            <person name="Liimatainen K."/>
            <person name="Lipzen A."/>
            <person name="Lukacs Z."/>
            <person name="Mihaltcheva S."/>
            <person name="Morgado L.N."/>
            <person name="Niskanen T."/>
            <person name="Noordeloos M.E."/>
            <person name="Ohm R.A."/>
            <person name="Ortiz-Santana B."/>
            <person name="Ovrebo C."/>
            <person name="Racz N."/>
            <person name="Riley R."/>
            <person name="Savchenko A."/>
            <person name="Shiryaev A."/>
            <person name="Soop K."/>
            <person name="Spirin V."/>
            <person name="Szebenyi C."/>
            <person name="Tomsovsky M."/>
            <person name="Tulloss R.E."/>
            <person name="Uehling J."/>
            <person name="Grigoriev I.V."/>
            <person name="Vagvolgyi C."/>
            <person name="Papp T."/>
            <person name="Martin F.M."/>
            <person name="Miettinen O."/>
            <person name="Hibbett D.S."/>
            <person name="Nagy L.G."/>
        </authorList>
    </citation>
    <scope>NUCLEOTIDE SEQUENCE [LARGE SCALE GENOMIC DNA]</scope>
    <source>
        <strain evidence="1 2">NL-1719</strain>
    </source>
</reference>
<sequence length="175" mass="19502">MPFSIVAPTDPPPPPRSTIYNNRPLAHRQFPRYHLQYRESVPESEGFHSADNPEGERDDESHIQAPSEPPKPPTNHCVTEKAHTATQPAAPSLLAAASPLSTPPQSIPANRLGSDILPRQKRGQQQHQQHQQQRLHQIQHRTSPPPPPPSRPSHAEEQQMLHNAERKLAKPLGGK</sequence>
<dbReference type="Proteomes" id="UP000308600">
    <property type="component" value="Unassembled WGS sequence"/>
</dbReference>
<evidence type="ECO:0000313" key="1">
    <source>
        <dbReference type="EMBL" id="TFK66789.1"/>
    </source>
</evidence>
<evidence type="ECO:0000313" key="2">
    <source>
        <dbReference type="Proteomes" id="UP000308600"/>
    </source>
</evidence>
<gene>
    <name evidence="1" type="ORF">BDN72DRAFT_899545</name>
</gene>
<name>A0ACD3AMB0_9AGAR</name>
<accession>A0ACD3AMB0</accession>